<protein>
    <submittedName>
        <fullName evidence="2">Uncharacterized protein</fullName>
    </submittedName>
</protein>
<feature type="chain" id="PRO_5019805942" evidence="1">
    <location>
        <begin position="24"/>
        <end position="313"/>
    </location>
</feature>
<name>A0A482XPW6_LAOST</name>
<evidence type="ECO:0000256" key="1">
    <source>
        <dbReference type="SAM" id="SignalP"/>
    </source>
</evidence>
<organism evidence="2 3">
    <name type="scientific">Laodelphax striatellus</name>
    <name type="common">Small brown planthopper</name>
    <name type="synonym">Delphax striatella</name>
    <dbReference type="NCBI Taxonomy" id="195883"/>
    <lineage>
        <taxon>Eukaryota</taxon>
        <taxon>Metazoa</taxon>
        <taxon>Ecdysozoa</taxon>
        <taxon>Arthropoda</taxon>
        <taxon>Hexapoda</taxon>
        <taxon>Insecta</taxon>
        <taxon>Pterygota</taxon>
        <taxon>Neoptera</taxon>
        <taxon>Paraneoptera</taxon>
        <taxon>Hemiptera</taxon>
        <taxon>Auchenorrhyncha</taxon>
        <taxon>Fulgoroidea</taxon>
        <taxon>Delphacidae</taxon>
        <taxon>Criomorphinae</taxon>
        <taxon>Laodelphax</taxon>
    </lineage>
</organism>
<keyword evidence="1" id="KW-0732">Signal</keyword>
<accession>A0A482XPW6</accession>
<dbReference type="Proteomes" id="UP000291343">
    <property type="component" value="Unassembled WGS sequence"/>
</dbReference>
<reference evidence="2 3" key="1">
    <citation type="journal article" date="2017" name="Gigascience">
        <title>Genome sequence of the small brown planthopper, Laodelphax striatellus.</title>
        <authorList>
            <person name="Zhu J."/>
            <person name="Jiang F."/>
            <person name="Wang X."/>
            <person name="Yang P."/>
            <person name="Bao Y."/>
            <person name="Zhao W."/>
            <person name="Wang W."/>
            <person name="Lu H."/>
            <person name="Wang Q."/>
            <person name="Cui N."/>
            <person name="Li J."/>
            <person name="Chen X."/>
            <person name="Luo L."/>
            <person name="Yu J."/>
            <person name="Kang L."/>
            <person name="Cui F."/>
        </authorList>
    </citation>
    <scope>NUCLEOTIDE SEQUENCE [LARGE SCALE GENOMIC DNA]</scope>
    <source>
        <strain evidence="2">Lst14</strain>
    </source>
</reference>
<keyword evidence="3" id="KW-1185">Reference proteome</keyword>
<sequence>MTELKMIPIVTFVTTILIGQAISSPLFDTGRRYSDLDEIAIKCRKICRANNGEVQINGDECRCRFRTDNPVESVDHVLKRAGREGLNLVPRIYPRFRRSPCLGVLGMPVMKSNNPRLGQMQQRLRAYGVGMLAPILGISPEQVNVLVGDIMKGNYRQPLVIGQPALGKAPIGQEAPDTTRLDVADNIPLATNLGATSVDNVPLATNLGATSVDNISLATNVAAATPVDNIDTSNQYQNSFVGSMIERVPDNKETSNMAIDGEPMLGLQRSIVSVPIVGGSQVPSSPVVNNGVLAVDGPIVSPFKTRRFTQRIR</sequence>
<proteinExistence type="predicted"/>
<evidence type="ECO:0000313" key="3">
    <source>
        <dbReference type="Proteomes" id="UP000291343"/>
    </source>
</evidence>
<feature type="signal peptide" evidence="1">
    <location>
        <begin position="1"/>
        <end position="23"/>
    </location>
</feature>
<dbReference type="AlphaFoldDB" id="A0A482XPW6"/>
<dbReference type="OrthoDB" id="10405859at2759"/>
<comment type="caution">
    <text evidence="2">The sequence shown here is derived from an EMBL/GenBank/DDBJ whole genome shotgun (WGS) entry which is preliminary data.</text>
</comment>
<dbReference type="InParanoid" id="A0A482XPW6"/>
<dbReference type="EMBL" id="QKKF02002906">
    <property type="protein sequence ID" value="RZF47932.1"/>
    <property type="molecule type" value="Genomic_DNA"/>
</dbReference>
<evidence type="ECO:0000313" key="2">
    <source>
        <dbReference type="EMBL" id="RZF47932.1"/>
    </source>
</evidence>
<gene>
    <name evidence="2" type="ORF">LSTR_LSTR008736</name>
</gene>